<protein>
    <submittedName>
        <fullName evidence="4">TetR/AcrR family transcriptional regulator</fullName>
    </submittedName>
</protein>
<gene>
    <name evidence="4" type="ORF">LRS13_24395</name>
</gene>
<dbReference type="PRINTS" id="PR00455">
    <property type="entry name" value="HTHTETR"/>
</dbReference>
<name>A0ABY5PGR4_9ACTN</name>
<dbReference type="Pfam" id="PF00440">
    <property type="entry name" value="TetR_N"/>
    <property type="match status" value="1"/>
</dbReference>
<dbReference type="InterPro" id="IPR009057">
    <property type="entry name" value="Homeodomain-like_sf"/>
</dbReference>
<accession>A0ABY5PGR4</accession>
<dbReference type="PANTHER" id="PTHR30055">
    <property type="entry name" value="HTH-TYPE TRANSCRIPTIONAL REGULATOR RUTR"/>
    <property type="match status" value="1"/>
</dbReference>
<dbReference type="SUPFAM" id="SSF46689">
    <property type="entry name" value="Homeodomain-like"/>
    <property type="match status" value="1"/>
</dbReference>
<dbReference type="PANTHER" id="PTHR30055:SF153">
    <property type="entry name" value="HTH-TYPE TRANSCRIPTIONAL REPRESSOR RV3405C"/>
    <property type="match status" value="1"/>
</dbReference>
<organism evidence="4 5">
    <name type="scientific">Svornostia abyssi</name>
    <dbReference type="NCBI Taxonomy" id="2898438"/>
    <lineage>
        <taxon>Bacteria</taxon>
        <taxon>Bacillati</taxon>
        <taxon>Actinomycetota</taxon>
        <taxon>Thermoleophilia</taxon>
        <taxon>Solirubrobacterales</taxon>
        <taxon>Baekduiaceae</taxon>
        <taxon>Svornostia</taxon>
    </lineage>
</organism>
<feature type="domain" description="HTH tetR-type" evidence="3">
    <location>
        <begin position="21"/>
        <end position="81"/>
    </location>
</feature>
<dbReference type="InterPro" id="IPR036271">
    <property type="entry name" value="Tet_transcr_reg_TetR-rel_C_sf"/>
</dbReference>
<dbReference type="PROSITE" id="PS50977">
    <property type="entry name" value="HTH_TETR_2"/>
    <property type="match status" value="1"/>
</dbReference>
<evidence type="ECO:0000313" key="4">
    <source>
        <dbReference type="EMBL" id="UUY03762.1"/>
    </source>
</evidence>
<proteinExistence type="predicted"/>
<dbReference type="InterPro" id="IPR001647">
    <property type="entry name" value="HTH_TetR"/>
</dbReference>
<dbReference type="Gene3D" id="1.10.357.10">
    <property type="entry name" value="Tetracycline Repressor, domain 2"/>
    <property type="match status" value="1"/>
</dbReference>
<keyword evidence="1 2" id="KW-0238">DNA-binding</keyword>
<reference evidence="5" key="1">
    <citation type="submission" date="2021-11" db="EMBL/GenBank/DDBJ databases">
        <title>Cultivation dependent microbiological survey of springs from the worlds oldest radium mine currently devoted to the extraction of radon-saturated water.</title>
        <authorList>
            <person name="Kapinusova G."/>
            <person name="Smrhova T."/>
            <person name="Strejcek M."/>
            <person name="Suman J."/>
            <person name="Jani K."/>
            <person name="Pajer P."/>
            <person name="Uhlik O."/>
        </authorList>
    </citation>
    <scope>NUCLEOTIDE SEQUENCE [LARGE SCALE GENOMIC DNA]</scope>
    <source>
        <strain evidence="5">J379</strain>
    </source>
</reference>
<keyword evidence="5" id="KW-1185">Reference proteome</keyword>
<dbReference type="RefSeq" id="WP_353864265.1">
    <property type="nucleotide sequence ID" value="NZ_CP088295.1"/>
</dbReference>
<dbReference type="EMBL" id="CP088295">
    <property type="protein sequence ID" value="UUY03762.1"/>
    <property type="molecule type" value="Genomic_DNA"/>
</dbReference>
<dbReference type="Proteomes" id="UP001058860">
    <property type="component" value="Chromosome"/>
</dbReference>
<dbReference type="Gene3D" id="1.10.10.60">
    <property type="entry name" value="Homeodomain-like"/>
    <property type="match status" value="1"/>
</dbReference>
<evidence type="ECO:0000313" key="5">
    <source>
        <dbReference type="Proteomes" id="UP001058860"/>
    </source>
</evidence>
<evidence type="ECO:0000259" key="3">
    <source>
        <dbReference type="PROSITE" id="PS50977"/>
    </source>
</evidence>
<evidence type="ECO:0000256" key="1">
    <source>
        <dbReference type="ARBA" id="ARBA00023125"/>
    </source>
</evidence>
<evidence type="ECO:0000256" key="2">
    <source>
        <dbReference type="PROSITE-ProRule" id="PRU00335"/>
    </source>
</evidence>
<dbReference type="InterPro" id="IPR050109">
    <property type="entry name" value="HTH-type_TetR-like_transc_reg"/>
</dbReference>
<feature type="DNA-binding region" description="H-T-H motif" evidence="2">
    <location>
        <begin position="44"/>
        <end position="63"/>
    </location>
</feature>
<dbReference type="SUPFAM" id="SSF48498">
    <property type="entry name" value="Tetracyclin repressor-like, C-terminal domain"/>
    <property type="match status" value="1"/>
</dbReference>
<sequence length="205" mass="22236">MTALPPLVARALDPRDVVPDDPASERILDAALELAAASGLRHLTMEDVARAAGVGRATVYRRFGDREALVDALSTREARRCLAELAVASDPSAPVVDQFAEGFVVSIGLLRSHPLLRRLVLVERQTLLQALDDGLFELARGFLAKRIRVAQRLGEVRDVDADQAAEILTRVTTSFALLPATSLDLDDPERLRAVARELLAPVLFG</sequence>